<keyword evidence="1" id="KW-1133">Transmembrane helix</keyword>
<dbReference type="PANTHER" id="PTHR12203">
    <property type="entry name" value="KDEL LYS-ASP-GLU-LEU CONTAINING - RELATED"/>
    <property type="match status" value="1"/>
</dbReference>
<reference evidence="3 4" key="1">
    <citation type="journal article" name="Sci. Rep.">
        <title>Telomere-to-telomere assembled and centromere annotated genomes of the two main subspecies of the button mushroom Agaricus bisporus reveal especially polymorphic chromosome ends.</title>
        <authorList>
            <person name="Sonnenberg A.S.M."/>
            <person name="Sedaghat-Telgerd N."/>
            <person name="Lavrijssen B."/>
            <person name="Ohm R.A."/>
            <person name="Hendrickx P.M."/>
            <person name="Scholtmeijer K."/>
            <person name="Baars J.J.P."/>
            <person name="van Peer A."/>
        </authorList>
    </citation>
    <scope>NUCLEOTIDE SEQUENCE [LARGE SCALE GENOMIC DNA]</scope>
    <source>
        <strain evidence="3 4">H119_p4</strain>
    </source>
</reference>
<dbReference type="InterPro" id="IPR051091">
    <property type="entry name" value="O-Glucosyltr/Glycosyltrsf_90"/>
</dbReference>
<evidence type="ECO:0000313" key="4">
    <source>
        <dbReference type="Proteomes" id="UP000629468"/>
    </source>
</evidence>
<gene>
    <name evidence="3" type="ORF">Agabi119p4_10962</name>
</gene>
<protein>
    <submittedName>
        <fullName evidence="3">CAZyme family GT90</fullName>
    </submittedName>
</protein>
<dbReference type="Proteomes" id="UP000629468">
    <property type="component" value="Unassembled WGS sequence"/>
</dbReference>
<proteinExistence type="predicted"/>
<comment type="caution">
    <text evidence="3">The sequence shown here is derived from an EMBL/GenBank/DDBJ whole genome shotgun (WGS) entry which is preliminary data.</text>
</comment>
<name>A0A8H7EVR4_AGABI</name>
<dbReference type="AlphaFoldDB" id="A0A8H7EVR4"/>
<dbReference type="InterPro" id="IPR006598">
    <property type="entry name" value="CAP10"/>
</dbReference>
<dbReference type="SMART" id="SM00672">
    <property type="entry name" value="CAP10"/>
    <property type="match status" value="1"/>
</dbReference>
<evidence type="ECO:0000256" key="1">
    <source>
        <dbReference type="SAM" id="Phobius"/>
    </source>
</evidence>
<dbReference type="EMBL" id="JABXXO010000015">
    <property type="protein sequence ID" value="KAF7760286.1"/>
    <property type="molecule type" value="Genomic_DNA"/>
</dbReference>
<keyword evidence="1" id="KW-0812">Transmembrane</keyword>
<feature type="domain" description="Glycosyl transferase CAP10" evidence="2">
    <location>
        <begin position="337"/>
        <end position="612"/>
    </location>
</feature>
<sequence length="620" mass="71430">MSTPFLDTSAPALGLTPDTNLRDNPDPYKYMPRAWGPVSSDPLLSLSSMRMGLSRKYILPFLAALLVFTGISIIYSQPSLLRHAGQSITEDSQCFRPASYDHIDLIGPADSITLEKPVTLHDYRDDGLLWVSSTASHPIHDLIADAANKWLIKNNVASRNLREAVGEYRRRYGRLPPKGFDKWWEYVQEHNVQLPDEYDQIWHDIEPFWGFDPVEMRRLQLEQEAKPDSITIGKGENAPITILNETLRSSHLRRVLKDILPLLKPIEEHIPPFRAVISPHDNPSRLFDYDLKQAALRAAKSNEYLTEKDLPPTSFRGWMTACPESQHERTPNGTHGQFLRYGNLPPPPGKVMVPRFSFCASTLHYDIRMPSLLSWMEEIHPAEFNPEWDNRTDDRLVWRGTNTGMRNTAETKWRETQRPRTVDFANDMEGEVNVLFPPAGRDDPVGEGRNVSKSKINPAVFDIAFAGEPLQCEKDYCGEIAKMYDWRKYQNTRGASVYKYVLDVDGNGWSSRFQRLMISNALIFKATIYPEWFLDRIQPWVHYVPVQVDLSDLHDALLFFRGDLYGEGSHHELARKIAHEGREWAKRFWRKEDMTAYAFRLMLEYARVMSPGRDSMSFSV</sequence>
<accession>A0A8H7EVR4</accession>
<evidence type="ECO:0000313" key="3">
    <source>
        <dbReference type="EMBL" id="KAF7760286.1"/>
    </source>
</evidence>
<organism evidence="3 4">
    <name type="scientific">Agaricus bisporus var. burnettii</name>
    <dbReference type="NCBI Taxonomy" id="192524"/>
    <lineage>
        <taxon>Eukaryota</taxon>
        <taxon>Fungi</taxon>
        <taxon>Dikarya</taxon>
        <taxon>Basidiomycota</taxon>
        <taxon>Agaricomycotina</taxon>
        <taxon>Agaricomycetes</taxon>
        <taxon>Agaricomycetidae</taxon>
        <taxon>Agaricales</taxon>
        <taxon>Agaricineae</taxon>
        <taxon>Agaricaceae</taxon>
        <taxon>Agaricus</taxon>
    </lineage>
</organism>
<dbReference type="PANTHER" id="PTHR12203:SF118">
    <property type="entry name" value="BETA-1,2-XYLOSYLTRANSFERASE 1"/>
    <property type="match status" value="1"/>
</dbReference>
<feature type="transmembrane region" description="Helical" evidence="1">
    <location>
        <begin position="57"/>
        <end position="75"/>
    </location>
</feature>
<dbReference type="Pfam" id="PF05686">
    <property type="entry name" value="Glyco_transf_90"/>
    <property type="match status" value="1"/>
</dbReference>
<keyword evidence="1" id="KW-0472">Membrane</keyword>
<evidence type="ECO:0000259" key="2">
    <source>
        <dbReference type="SMART" id="SM00672"/>
    </source>
</evidence>